<dbReference type="GO" id="GO:0000981">
    <property type="term" value="F:DNA-binding transcription factor activity, RNA polymerase II-specific"/>
    <property type="evidence" value="ECO:0007669"/>
    <property type="project" value="InterPro"/>
</dbReference>
<evidence type="ECO:0000256" key="8">
    <source>
        <dbReference type="PROSITE-ProRule" id="PRU00108"/>
    </source>
</evidence>
<keyword evidence="5 8" id="KW-0371">Homeobox</keyword>
<gene>
    <name evidence="13" type="ORF">OLEA9_A048447</name>
</gene>
<keyword evidence="14" id="KW-1185">Reference proteome</keyword>
<dbReference type="InterPro" id="IPR001356">
    <property type="entry name" value="HD"/>
</dbReference>
<protein>
    <submittedName>
        <fullName evidence="13">Homeobox-leucine zipper HAT22-like</fullName>
    </submittedName>
</protein>
<proteinExistence type="inferred from homology"/>
<organism evidence="13 14">
    <name type="scientific">Olea europaea subsp. europaea</name>
    <dbReference type="NCBI Taxonomy" id="158383"/>
    <lineage>
        <taxon>Eukaryota</taxon>
        <taxon>Viridiplantae</taxon>
        <taxon>Streptophyta</taxon>
        <taxon>Embryophyta</taxon>
        <taxon>Tracheophyta</taxon>
        <taxon>Spermatophyta</taxon>
        <taxon>Magnoliopsida</taxon>
        <taxon>eudicotyledons</taxon>
        <taxon>Gunneridae</taxon>
        <taxon>Pentapetalae</taxon>
        <taxon>asterids</taxon>
        <taxon>lamiids</taxon>
        <taxon>Lamiales</taxon>
        <taxon>Oleaceae</taxon>
        <taxon>Oleeae</taxon>
        <taxon>Olea</taxon>
    </lineage>
</organism>
<feature type="compositionally biased region" description="Gly residues" evidence="11">
    <location>
        <begin position="224"/>
        <end position="240"/>
    </location>
</feature>
<comment type="caution">
    <text evidence="13">The sequence shown here is derived from an EMBL/GenBank/DDBJ whole genome shotgun (WGS) entry which is preliminary data.</text>
</comment>
<keyword evidence="10" id="KW-0175">Coiled coil</keyword>
<feature type="coiled-coil region" evidence="10">
    <location>
        <begin position="142"/>
        <end position="183"/>
    </location>
</feature>
<dbReference type="SMART" id="SM00389">
    <property type="entry name" value="HOX"/>
    <property type="match status" value="1"/>
</dbReference>
<evidence type="ECO:0000256" key="4">
    <source>
        <dbReference type="ARBA" id="ARBA00023125"/>
    </source>
</evidence>
<dbReference type="EMBL" id="CACTIH010005427">
    <property type="protein sequence ID" value="CAA2991702.1"/>
    <property type="molecule type" value="Genomic_DNA"/>
</dbReference>
<dbReference type="GO" id="GO:0005634">
    <property type="term" value="C:nucleus"/>
    <property type="evidence" value="ECO:0007669"/>
    <property type="project" value="UniProtKB-SubCell"/>
</dbReference>
<feature type="region of interest" description="Disordered" evidence="11">
    <location>
        <begin position="214"/>
        <end position="240"/>
    </location>
</feature>
<dbReference type="Gene3D" id="1.10.10.60">
    <property type="entry name" value="Homeodomain-like"/>
    <property type="match status" value="1"/>
</dbReference>
<keyword evidence="3" id="KW-0805">Transcription regulation</keyword>
<comment type="similarity">
    <text evidence="2">Belongs to the HD-ZIP homeobox family. Class II subfamily.</text>
</comment>
<keyword evidence="6" id="KW-0804">Transcription</keyword>
<accession>A0A8S0SJA1</accession>
<evidence type="ECO:0000256" key="5">
    <source>
        <dbReference type="ARBA" id="ARBA00023155"/>
    </source>
</evidence>
<feature type="DNA-binding region" description="Homeobox" evidence="8">
    <location>
        <begin position="92"/>
        <end position="151"/>
    </location>
</feature>
<evidence type="ECO:0000256" key="3">
    <source>
        <dbReference type="ARBA" id="ARBA00023015"/>
    </source>
</evidence>
<evidence type="ECO:0000256" key="11">
    <source>
        <dbReference type="SAM" id="MobiDB-lite"/>
    </source>
</evidence>
<evidence type="ECO:0000256" key="6">
    <source>
        <dbReference type="ARBA" id="ARBA00023163"/>
    </source>
</evidence>
<dbReference type="AlphaFoldDB" id="A0A8S0SJA1"/>
<evidence type="ECO:0000256" key="1">
    <source>
        <dbReference type="ARBA" id="ARBA00004123"/>
    </source>
</evidence>
<dbReference type="Gramene" id="OE9A048447T1">
    <property type="protein sequence ID" value="OE9A048447C1"/>
    <property type="gene ID" value="OE9A048447"/>
</dbReference>
<sequence length="240" mass="26994">MEEEDDEVCNTTLDLGIGLNKFMPKRDHDRKNKRVFFLDLSIPLHSSNHAIEGSGSGFGSGSSSLKVNFEDDKQASKDSVSNGSKEDEDRNYGRKKLRLSKEQIFLLEDTFKQHTTLNTVQKQTLAERLNLKPRQVEVWFQNRRARTKLKQTEVDYEFLKKHFQRLSEENRRLNKELVELQSAVKMEQTPSTPLPFFIQVPKAAATLTMCPSCEKVSKSRGGDGGKAGGGSGHTGGGPYT</sequence>
<dbReference type="InterPro" id="IPR050762">
    <property type="entry name" value="HD-ZIP_Homeobox_LZ_Class_II"/>
</dbReference>
<evidence type="ECO:0000313" key="13">
    <source>
        <dbReference type="EMBL" id="CAA2991702.1"/>
    </source>
</evidence>
<evidence type="ECO:0000256" key="7">
    <source>
        <dbReference type="ARBA" id="ARBA00023242"/>
    </source>
</evidence>
<dbReference type="Proteomes" id="UP000594638">
    <property type="component" value="Unassembled WGS sequence"/>
</dbReference>
<dbReference type="InterPro" id="IPR003106">
    <property type="entry name" value="Leu_zip_homeo"/>
</dbReference>
<dbReference type="OrthoDB" id="6159439at2759"/>
<feature type="region of interest" description="Disordered" evidence="11">
    <location>
        <begin position="71"/>
        <end position="93"/>
    </location>
</feature>
<comment type="subcellular location">
    <subcellularLocation>
        <location evidence="1 8 9">Nucleus</location>
    </subcellularLocation>
</comment>
<dbReference type="PANTHER" id="PTHR45714">
    <property type="entry name" value="HOMEOBOX-LEUCINE ZIPPER PROTEIN HAT14"/>
    <property type="match status" value="1"/>
</dbReference>
<evidence type="ECO:0000256" key="10">
    <source>
        <dbReference type="SAM" id="Coils"/>
    </source>
</evidence>
<dbReference type="InterPro" id="IPR009057">
    <property type="entry name" value="Homeodomain-like_sf"/>
</dbReference>
<reference evidence="13 14" key="1">
    <citation type="submission" date="2019-12" db="EMBL/GenBank/DDBJ databases">
        <authorList>
            <person name="Alioto T."/>
            <person name="Alioto T."/>
            <person name="Gomez Garrido J."/>
        </authorList>
    </citation>
    <scope>NUCLEOTIDE SEQUENCE [LARGE SCALE GENOMIC DNA]</scope>
</reference>
<dbReference type="SMART" id="SM00340">
    <property type="entry name" value="HALZ"/>
    <property type="match status" value="1"/>
</dbReference>
<dbReference type="PROSITE" id="PS50071">
    <property type="entry name" value="HOMEOBOX_2"/>
    <property type="match status" value="1"/>
</dbReference>
<dbReference type="GO" id="GO:0043565">
    <property type="term" value="F:sequence-specific DNA binding"/>
    <property type="evidence" value="ECO:0007669"/>
    <property type="project" value="InterPro"/>
</dbReference>
<dbReference type="CDD" id="cd00086">
    <property type="entry name" value="homeodomain"/>
    <property type="match status" value="1"/>
</dbReference>
<dbReference type="PANTHER" id="PTHR45714:SF72">
    <property type="entry name" value="HOMEOBOX-LEUCINE ZIPPER PROTEIN HOX26-RELATED"/>
    <property type="match status" value="1"/>
</dbReference>
<dbReference type="Pfam" id="PF00046">
    <property type="entry name" value="Homeodomain"/>
    <property type="match status" value="1"/>
</dbReference>
<evidence type="ECO:0000259" key="12">
    <source>
        <dbReference type="PROSITE" id="PS50071"/>
    </source>
</evidence>
<dbReference type="Pfam" id="PF02183">
    <property type="entry name" value="HALZ"/>
    <property type="match status" value="1"/>
</dbReference>
<dbReference type="PROSITE" id="PS00027">
    <property type="entry name" value="HOMEOBOX_1"/>
    <property type="match status" value="1"/>
</dbReference>
<keyword evidence="4 8" id="KW-0238">DNA-binding</keyword>
<feature type="domain" description="Homeobox" evidence="12">
    <location>
        <begin position="90"/>
        <end position="150"/>
    </location>
</feature>
<keyword evidence="7 8" id="KW-0539">Nucleus</keyword>
<evidence type="ECO:0000313" key="14">
    <source>
        <dbReference type="Proteomes" id="UP000594638"/>
    </source>
</evidence>
<evidence type="ECO:0000256" key="2">
    <source>
        <dbReference type="ARBA" id="ARBA00006074"/>
    </source>
</evidence>
<dbReference type="InterPro" id="IPR017970">
    <property type="entry name" value="Homeobox_CS"/>
</dbReference>
<dbReference type="SUPFAM" id="SSF46689">
    <property type="entry name" value="Homeodomain-like"/>
    <property type="match status" value="1"/>
</dbReference>
<evidence type="ECO:0000256" key="9">
    <source>
        <dbReference type="RuleBase" id="RU000682"/>
    </source>
</evidence>
<name>A0A8S0SJA1_OLEEU</name>